<accession>A0A2A6LQ81</accession>
<sequence length="123" mass="13493">MTRQEARRVLIVEDEFLVAMLLEDLLAEMGHCVVACVAHVDEAINVAEQADIDFAILDINLDGVNSFPVAEVLRRRSIPFVFATGYGTEGLAGEFCNELALQKPYEPRDLERAIAVACARVSG</sequence>
<evidence type="ECO:0000256" key="1">
    <source>
        <dbReference type="ARBA" id="ARBA00022553"/>
    </source>
</evidence>
<proteinExistence type="predicted"/>
<comment type="caution">
    <text evidence="4">The sequence shown here is derived from an EMBL/GenBank/DDBJ whole genome shotgun (WGS) entry which is preliminary data.</text>
</comment>
<dbReference type="EMBL" id="NWTC01000034">
    <property type="protein sequence ID" value="PDT44372.1"/>
    <property type="molecule type" value="Genomic_DNA"/>
</dbReference>
<gene>
    <name evidence="4" type="ORF">CO661_29760</name>
</gene>
<evidence type="ECO:0000313" key="5">
    <source>
        <dbReference type="Proteomes" id="UP000220353"/>
    </source>
</evidence>
<evidence type="ECO:0000256" key="2">
    <source>
        <dbReference type="PROSITE-ProRule" id="PRU00169"/>
    </source>
</evidence>
<dbReference type="Proteomes" id="UP000220353">
    <property type="component" value="Unassembled WGS sequence"/>
</dbReference>
<dbReference type="GO" id="GO:0000160">
    <property type="term" value="P:phosphorelay signal transduction system"/>
    <property type="evidence" value="ECO:0007669"/>
    <property type="project" value="InterPro"/>
</dbReference>
<feature type="domain" description="Response regulatory" evidence="3">
    <location>
        <begin position="8"/>
        <end position="118"/>
    </location>
</feature>
<evidence type="ECO:0000259" key="3">
    <source>
        <dbReference type="PROSITE" id="PS50110"/>
    </source>
</evidence>
<dbReference type="PANTHER" id="PTHR44591">
    <property type="entry name" value="STRESS RESPONSE REGULATOR PROTEIN 1"/>
    <property type="match status" value="1"/>
</dbReference>
<dbReference type="InterPro" id="IPR050595">
    <property type="entry name" value="Bact_response_regulator"/>
</dbReference>
<dbReference type="AlphaFoldDB" id="A0A2A6LQ81"/>
<reference evidence="4 5" key="1">
    <citation type="submission" date="2017-09" db="EMBL/GenBank/DDBJ databases">
        <title>Comparative genomics of rhizobia isolated from Phaseolus vulgaris in China.</title>
        <authorList>
            <person name="Tong W."/>
        </authorList>
    </citation>
    <scope>NUCLEOTIDE SEQUENCE [LARGE SCALE GENOMIC DNA]</scope>
    <source>
        <strain evidence="4 5">PCH1</strain>
    </source>
</reference>
<dbReference type="SMART" id="SM00448">
    <property type="entry name" value="REC"/>
    <property type="match status" value="1"/>
</dbReference>
<name>A0A2A6LQ81_RHIFR</name>
<organism evidence="4 5">
    <name type="scientific">Rhizobium fredii</name>
    <name type="common">Sinorhizobium fredii</name>
    <dbReference type="NCBI Taxonomy" id="380"/>
    <lineage>
        <taxon>Bacteria</taxon>
        <taxon>Pseudomonadati</taxon>
        <taxon>Pseudomonadota</taxon>
        <taxon>Alphaproteobacteria</taxon>
        <taxon>Hyphomicrobiales</taxon>
        <taxon>Rhizobiaceae</taxon>
        <taxon>Sinorhizobium/Ensifer group</taxon>
        <taxon>Sinorhizobium</taxon>
    </lineage>
</organism>
<dbReference type="InterPro" id="IPR001789">
    <property type="entry name" value="Sig_transdc_resp-reg_receiver"/>
</dbReference>
<evidence type="ECO:0000313" key="4">
    <source>
        <dbReference type="EMBL" id="PDT44372.1"/>
    </source>
</evidence>
<dbReference type="Gene3D" id="3.40.50.2300">
    <property type="match status" value="1"/>
</dbReference>
<feature type="modified residue" description="4-aspartylphosphate" evidence="2">
    <location>
        <position position="58"/>
    </location>
</feature>
<protein>
    <submittedName>
        <fullName evidence="4">Response regulator</fullName>
    </submittedName>
</protein>
<dbReference type="Pfam" id="PF00072">
    <property type="entry name" value="Response_reg"/>
    <property type="match status" value="1"/>
</dbReference>
<dbReference type="PANTHER" id="PTHR44591:SF24">
    <property type="entry name" value="PROTEIN-GLUTAMATE METHYLESTERASE_PROTEIN-GLUTAMINE GLUTAMINASE 1"/>
    <property type="match status" value="1"/>
</dbReference>
<keyword evidence="1 2" id="KW-0597">Phosphoprotein</keyword>
<dbReference type="InterPro" id="IPR011006">
    <property type="entry name" value="CheY-like_superfamily"/>
</dbReference>
<dbReference type="PROSITE" id="PS50110">
    <property type="entry name" value="RESPONSE_REGULATORY"/>
    <property type="match status" value="1"/>
</dbReference>
<dbReference type="SUPFAM" id="SSF52172">
    <property type="entry name" value="CheY-like"/>
    <property type="match status" value="1"/>
</dbReference>